<keyword evidence="4" id="KW-1185">Reference proteome</keyword>
<protein>
    <recommendedName>
        <fullName evidence="2">Spermatogenesis-associated protein 20-like TRX domain-containing protein</fullName>
    </recommendedName>
</protein>
<name>A0A365XSP3_9BACT</name>
<dbReference type="InterPro" id="IPR004879">
    <property type="entry name" value="Ssp411-like_TRX"/>
</dbReference>
<accession>A0A365XSP3</accession>
<dbReference type="InterPro" id="IPR036249">
    <property type="entry name" value="Thioredoxin-like_sf"/>
</dbReference>
<dbReference type="Gene3D" id="3.40.30.10">
    <property type="entry name" value="Glutaredoxin"/>
    <property type="match status" value="1"/>
</dbReference>
<sequence length="424" mass="49530">MKACILFLTYLLVATNTNSQNYSVIKFLDGLNFNELTNIARKEKKSIFMEVSSPPCDACGKMDQSVYSNDSVAKYMNAHFTSIKIQIIPTNDSTYKQSQLMNKIKEELKITASPLFLFWDTAGNLTHWTKGYLSTDQLIKNGKIALDHNDNFTGRLNSVKNNSLKEKELLQFAVDLTIFRNDSLAYWVAKKYKDSYLEKRDFKTILTADILPVFQNFSRLYTINDSLTKYIYQNKRETDSALKFPSFTDRILEAYIKRDMITPELNSIRQPTKPDWDKIEYKISKQWDSRIAHRTVLDSKINWYKKNNYWNEAAKYQIEKTQKSGFTIFDNNIFWETFVLHCDDPNLLQQAGKCMKEDTDRNPNNYDQLDTYASILYKSGEKKLAIATEQKALTMAEKSNDQEAKKTFLIRLKKMQKEDPSWLE</sequence>
<dbReference type="SUPFAM" id="SSF52833">
    <property type="entry name" value="Thioredoxin-like"/>
    <property type="match status" value="1"/>
</dbReference>
<feature type="chain" id="PRO_5016999660" description="Spermatogenesis-associated protein 20-like TRX domain-containing protein" evidence="1">
    <location>
        <begin position="20"/>
        <end position="424"/>
    </location>
</feature>
<evidence type="ECO:0000256" key="1">
    <source>
        <dbReference type="SAM" id="SignalP"/>
    </source>
</evidence>
<gene>
    <name evidence="3" type="ORF">DF182_22800</name>
</gene>
<dbReference type="Pfam" id="PF03190">
    <property type="entry name" value="Thioredox_DsbH"/>
    <property type="match status" value="1"/>
</dbReference>
<dbReference type="OrthoDB" id="120730at2"/>
<evidence type="ECO:0000313" key="4">
    <source>
        <dbReference type="Proteomes" id="UP000253410"/>
    </source>
</evidence>
<evidence type="ECO:0000313" key="3">
    <source>
        <dbReference type="EMBL" id="RBL89353.1"/>
    </source>
</evidence>
<reference evidence="3 4" key="1">
    <citation type="submission" date="2018-05" db="EMBL/GenBank/DDBJ databases">
        <title>Chitinophaga sp. K3CV102501T nov., isolated from isolated from a monsoon evergreen broad-leaved forest soil.</title>
        <authorList>
            <person name="Lv Y."/>
        </authorList>
    </citation>
    <scope>NUCLEOTIDE SEQUENCE [LARGE SCALE GENOMIC DNA]</scope>
    <source>
        <strain evidence="3 4">GDMCC 1.1325</strain>
    </source>
</reference>
<feature type="domain" description="Spermatogenesis-associated protein 20-like TRX" evidence="2">
    <location>
        <begin position="37"/>
        <end position="98"/>
    </location>
</feature>
<dbReference type="RefSeq" id="WP_113618097.1">
    <property type="nucleotide sequence ID" value="NZ_QFFJ01000002.1"/>
</dbReference>
<evidence type="ECO:0000259" key="2">
    <source>
        <dbReference type="Pfam" id="PF03190"/>
    </source>
</evidence>
<comment type="caution">
    <text evidence="3">The sequence shown here is derived from an EMBL/GenBank/DDBJ whole genome shotgun (WGS) entry which is preliminary data.</text>
</comment>
<organism evidence="3 4">
    <name type="scientific">Chitinophaga flava</name>
    <dbReference type="NCBI Taxonomy" id="2259036"/>
    <lineage>
        <taxon>Bacteria</taxon>
        <taxon>Pseudomonadati</taxon>
        <taxon>Bacteroidota</taxon>
        <taxon>Chitinophagia</taxon>
        <taxon>Chitinophagales</taxon>
        <taxon>Chitinophagaceae</taxon>
        <taxon>Chitinophaga</taxon>
    </lineage>
</organism>
<dbReference type="Proteomes" id="UP000253410">
    <property type="component" value="Unassembled WGS sequence"/>
</dbReference>
<dbReference type="EMBL" id="QFFJ01000002">
    <property type="protein sequence ID" value="RBL89353.1"/>
    <property type="molecule type" value="Genomic_DNA"/>
</dbReference>
<dbReference type="AlphaFoldDB" id="A0A365XSP3"/>
<proteinExistence type="predicted"/>
<keyword evidence="1" id="KW-0732">Signal</keyword>
<feature type="signal peptide" evidence="1">
    <location>
        <begin position="1"/>
        <end position="19"/>
    </location>
</feature>